<evidence type="ECO:0000313" key="2">
    <source>
        <dbReference type="EMBL" id="ABD06885.1"/>
    </source>
</evidence>
<reference evidence="2 3" key="1">
    <citation type="submission" date="2006-01" db="EMBL/GenBank/DDBJ databases">
        <title>Complete sequence of Rhodopseudomonas palustris HaA2.</title>
        <authorList>
            <consortium name="US DOE Joint Genome Institute"/>
            <person name="Copeland A."/>
            <person name="Lucas S."/>
            <person name="Lapidus A."/>
            <person name="Barry K."/>
            <person name="Detter J.C."/>
            <person name="Glavina T."/>
            <person name="Hammon N."/>
            <person name="Israni S."/>
            <person name="Pitluck S."/>
            <person name="Chain P."/>
            <person name="Malfatti S."/>
            <person name="Shin M."/>
            <person name="Vergez L."/>
            <person name="Schmutz J."/>
            <person name="Larimer F."/>
            <person name="Land M."/>
            <person name="Hauser L."/>
            <person name="Pelletier D.A."/>
            <person name="Kyrpides N."/>
            <person name="Anderson I."/>
            <person name="Oda Y."/>
            <person name="Harwood C.S."/>
            <person name="Richardson P."/>
        </authorList>
    </citation>
    <scope>NUCLEOTIDE SEQUENCE [LARGE SCALE GENOMIC DNA]</scope>
    <source>
        <strain evidence="2 3">HaA2</strain>
    </source>
</reference>
<gene>
    <name evidence="2" type="ordered locus">RPB_2179</name>
</gene>
<sequence length="117" mass="12371">MIEAAQHHQHGRAARAGLCAWLLRLLALTAPLALAHCDAPTPTSTPASSTPVATPVASRGGTVATAAQAASFRQRFPGPQDDFEDRFLSADSFPAPPSRDAATPKRIVTTIERFPSR</sequence>
<protein>
    <recommendedName>
        <fullName evidence="4">Lipoprotein</fullName>
    </recommendedName>
</protein>
<dbReference type="AlphaFoldDB" id="Q2IY25"/>
<keyword evidence="3" id="KW-1185">Reference proteome</keyword>
<evidence type="ECO:0000256" key="1">
    <source>
        <dbReference type="SAM" id="SignalP"/>
    </source>
</evidence>
<feature type="signal peptide" evidence="1">
    <location>
        <begin position="1"/>
        <end position="35"/>
    </location>
</feature>
<dbReference type="RefSeq" id="WP_011441072.1">
    <property type="nucleotide sequence ID" value="NC_007778.1"/>
</dbReference>
<dbReference type="EMBL" id="CP000250">
    <property type="protein sequence ID" value="ABD06885.1"/>
    <property type="molecule type" value="Genomic_DNA"/>
</dbReference>
<keyword evidence="1" id="KW-0732">Signal</keyword>
<accession>Q2IY25</accession>
<dbReference type="KEGG" id="rpb:RPB_2179"/>
<evidence type="ECO:0000313" key="3">
    <source>
        <dbReference type="Proteomes" id="UP000008809"/>
    </source>
</evidence>
<organism evidence="2 3">
    <name type="scientific">Rhodopseudomonas palustris (strain HaA2)</name>
    <dbReference type="NCBI Taxonomy" id="316058"/>
    <lineage>
        <taxon>Bacteria</taxon>
        <taxon>Pseudomonadati</taxon>
        <taxon>Pseudomonadota</taxon>
        <taxon>Alphaproteobacteria</taxon>
        <taxon>Hyphomicrobiales</taxon>
        <taxon>Nitrobacteraceae</taxon>
        <taxon>Rhodopseudomonas</taxon>
    </lineage>
</organism>
<name>Q2IY25_RHOP2</name>
<dbReference type="Proteomes" id="UP000008809">
    <property type="component" value="Chromosome"/>
</dbReference>
<dbReference type="HOGENOM" id="CLU_2083045_0_0_5"/>
<evidence type="ECO:0008006" key="4">
    <source>
        <dbReference type="Google" id="ProtNLM"/>
    </source>
</evidence>
<dbReference type="STRING" id="316058.RPB_2179"/>
<proteinExistence type="predicted"/>
<feature type="chain" id="PRO_5004210647" description="Lipoprotein" evidence="1">
    <location>
        <begin position="36"/>
        <end position="117"/>
    </location>
</feature>